<evidence type="ECO:0000259" key="6">
    <source>
        <dbReference type="PROSITE" id="PS50850"/>
    </source>
</evidence>
<evidence type="ECO:0000313" key="7">
    <source>
        <dbReference type="Proteomes" id="UP000035680"/>
    </source>
</evidence>
<keyword evidence="2 5" id="KW-0812">Transmembrane</keyword>
<evidence type="ECO:0000256" key="3">
    <source>
        <dbReference type="ARBA" id="ARBA00022989"/>
    </source>
</evidence>
<feature type="transmembrane region" description="Helical" evidence="5">
    <location>
        <begin position="227"/>
        <end position="246"/>
    </location>
</feature>
<protein>
    <submittedName>
        <fullName evidence="8">Solute carrier family 22 member 15 (inferred by orthology to a human protein)</fullName>
    </submittedName>
</protein>
<proteinExistence type="predicted"/>
<feature type="transmembrane region" description="Helical" evidence="5">
    <location>
        <begin position="174"/>
        <end position="191"/>
    </location>
</feature>
<dbReference type="Gene3D" id="1.20.1250.20">
    <property type="entry name" value="MFS general substrate transporter like domains"/>
    <property type="match status" value="1"/>
</dbReference>
<feature type="transmembrane region" description="Helical" evidence="5">
    <location>
        <begin position="197"/>
        <end position="220"/>
    </location>
</feature>
<feature type="transmembrane region" description="Helical" evidence="5">
    <location>
        <begin position="470"/>
        <end position="490"/>
    </location>
</feature>
<organism evidence="7 8">
    <name type="scientific">Strongyloides venezuelensis</name>
    <name type="common">Threadworm</name>
    <dbReference type="NCBI Taxonomy" id="75913"/>
    <lineage>
        <taxon>Eukaryota</taxon>
        <taxon>Metazoa</taxon>
        <taxon>Ecdysozoa</taxon>
        <taxon>Nematoda</taxon>
        <taxon>Chromadorea</taxon>
        <taxon>Rhabditida</taxon>
        <taxon>Tylenchina</taxon>
        <taxon>Panagrolaimomorpha</taxon>
        <taxon>Strongyloidoidea</taxon>
        <taxon>Strongyloididae</taxon>
        <taxon>Strongyloides</taxon>
    </lineage>
</organism>
<feature type="domain" description="Major facilitator superfamily (MFS) profile" evidence="6">
    <location>
        <begin position="68"/>
        <end position="523"/>
    </location>
</feature>
<feature type="transmembrane region" description="Helical" evidence="5">
    <location>
        <begin position="496"/>
        <end position="519"/>
    </location>
</feature>
<feature type="transmembrane region" description="Helical" evidence="5">
    <location>
        <begin position="252"/>
        <end position="273"/>
    </location>
</feature>
<feature type="transmembrane region" description="Helical" evidence="5">
    <location>
        <begin position="145"/>
        <end position="162"/>
    </location>
</feature>
<reference evidence="8" key="2">
    <citation type="submission" date="2015-08" db="UniProtKB">
        <authorList>
            <consortium name="WormBaseParasite"/>
        </authorList>
    </citation>
    <scope>IDENTIFICATION</scope>
</reference>
<dbReference type="PROSITE" id="PS50850">
    <property type="entry name" value="MFS"/>
    <property type="match status" value="1"/>
</dbReference>
<dbReference type="InterPro" id="IPR036259">
    <property type="entry name" value="MFS_trans_sf"/>
</dbReference>
<sequence>MSCEKSHDVEYKKNNEDYGEIIESSMIDNFDLTMISEDNPTPETTYGDFQHLGFYIICVLIIYEILLLFMMGNITFLIFGATVPSVVGCIGQNKNYTFTENGCSKLLEIQKNETCIPIIQNQFESIQSEFNVYCNEAEVIKQTSAFLQMFAMMIGATFGGQLSDNFGRVKTIKYSLLLVIICSFLCTYATTIEVFNIYRFLGSIFVGAKSSVLHVLLLEYLPKQHRVWISTILSFSPNYIIFSFMAYNTQKWRILMFVISCIGLTALILIHFVREPVRWLIQKGKLNKARKSMIFIEKWSGKLTNNMEKKIFEYIEEESFKQKECERRKKGYTFKHLFVTWKLTAYTIFFGYSALVGCFINYALIFNLEKVSGSIYMNTAYLGLIRWFFNISVGALDYHIKCFGRKTCHTLAMCTIILTLSIVLFNIYVPLQHQYIVRFATLFAISMCSQIFIANSVSQTELFPTSIRNIAVSFQAIFARMGSIAAPFLFGFQSYFIALPYIIMITMSIVDLSALWVIIPETKGERLKDHLPNKDEWIFGKRSRELKLLKEINSKKSIINDEVDCQLMDDDNKRECNVI</sequence>
<dbReference type="PANTHER" id="PTHR24064">
    <property type="entry name" value="SOLUTE CARRIER FAMILY 22 MEMBER"/>
    <property type="match status" value="1"/>
</dbReference>
<dbReference type="AlphaFoldDB" id="A0A0K0F2D2"/>
<dbReference type="Pfam" id="PF00083">
    <property type="entry name" value="Sugar_tr"/>
    <property type="match status" value="1"/>
</dbReference>
<dbReference type="GO" id="GO:0016020">
    <property type="term" value="C:membrane"/>
    <property type="evidence" value="ECO:0007669"/>
    <property type="project" value="UniProtKB-SubCell"/>
</dbReference>
<dbReference type="STRING" id="75913.A0A0K0F2D2"/>
<evidence type="ECO:0000256" key="4">
    <source>
        <dbReference type="ARBA" id="ARBA00023136"/>
    </source>
</evidence>
<feature type="transmembrane region" description="Helical" evidence="5">
    <location>
        <begin position="435"/>
        <end position="458"/>
    </location>
</feature>
<feature type="transmembrane region" description="Helical" evidence="5">
    <location>
        <begin position="408"/>
        <end position="429"/>
    </location>
</feature>
<evidence type="ECO:0000256" key="2">
    <source>
        <dbReference type="ARBA" id="ARBA00022692"/>
    </source>
</evidence>
<keyword evidence="4 5" id="KW-0472">Membrane</keyword>
<feature type="transmembrane region" description="Helical" evidence="5">
    <location>
        <begin position="337"/>
        <end position="363"/>
    </location>
</feature>
<dbReference type="InterPro" id="IPR020846">
    <property type="entry name" value="MFS_dom"/>
</dbReference>
<evidence type="ECO:0000256" key="5">
    <source>
        <dbReference type="SAM" id="Phobius"/>
    </source>
</evidence>
<evidence type="ECO:0000256" key="1">
    <source>
        <dbReference type="ARBA" id="ARBA00004141"/>
    </source>
</evidence>
<keyword evidence="7" id="KW-1185">Reference proteome</keyword>
<feature type="transmembrane region" description="Helical" evidence="5">
    <location>
        <begin position="52"/>
        <end position="79"/>
    </location>
</feature>
<dbReference type="WBParaSite" id="SVE_0296100.1">
    <property type="protein sequence ID" value="SVE_0296100.1"/>
    <property type="gene ID" value="SVE_0296100"/>
</dbReference>
<keyword evidence="3 5" id="KW-1133">Transmembrane helix</keyword>
<dbReference type="Proteomes" id="UP000035680">
    <property type="component" value="Unassembled WGS sequence"/>
</dbReference>
<accession>A0A0K0F2D2</accession>
<name>A0A0K0F2D2_STRVS</name>
<reference evidence="7" key="1">
    <citation type="submission" date="2014-07" db="EMBL/GenBank/DDBJ databases">
        <authorList>
            <person name="Martin A.A"/>
            <person name="De Silva N."/>
        </authorList>
    </citation>
    <scope>NUCLEOTIDE SEQUENCE</scope>
</reference>
<dbReference type="InterPro" id="IPR005828">
    <property type="entry name" value="MFS_sugar_transport-like"/>
</dbReference>
<comment type="subcellular location">
    <subcellularLocation>
        <location evidence="1">Membrane</location>
        <topology evidence="1">Multi-pass membrane protein</topology>
    </subcellularLocation>
</comment>
<dbReference type="SUPFAM" id="SSF103473">
    <property type="entry name" value="MFS general substrate transporter"/>
    <property type="match status" value="1"/>
</dbReference>
<feature type="transmembrane region" description="Helical" evidence="5">
    <location>
        <begin position="375"/>
        <end position="396"/>
    </location>
</feature>
<evidence type="ECO:0000313" key="8">
    <source>
        <dbReference type="WBParaSite" id="SVE_0296100.1"/>
    </source>
</evidence>
<dbReference type="GO" id="GO:0022857">
    <property type="term" value="F:transmembrane transporter activity"/>
    <property type="evidence" value="ECO:0007669"/>
    <property type="project" value="InterPro"/>
</dbReference>